<dbReference type="AlphaFoldDB" id="A0A395W906"/>
<dbReference type="GeneID" id="66580703"/>
<evidence type="ECO:0000313" key="3">
    <source>
        <dbReference type="EMBL" id="RGU89044.1"/>
    </source>
</evidence>
<comment type="caution">
    <text evidence="3">The sequence shown here is derived from an EMBL/GenBank/DDBJ whole genome shotgun (WGS) entry which is preliminary data.</text>
</comment>
<name>A0A395W906_9FIRM</name>
<proteinExistence type="predicted"/>
<dbReference type="InterPro" id="IPR011434">
    <property type="entry name" value="Ltp-like_HTH"/>
</dbReference>
<evidence type="ECO:0000313" key="4">
    <source>
        <dbReference type="Proteomes" id="UP000265489"/>
    </source>
</evidence>
<feature type="domain" description="Putative host cell surface-exposed lipoprotein Ltp-like HTH region" evidence="2">
    <location>
        <begin position="47"/>
        <end position="93"/>
    </location>
</feature>
<dbReference type="Gene3D" id="1.10.10.10">
    <property type="entry name" value="Winged helix-like DNA-binding domain superfamily/Winged helix DNA-binding domain"/>
    <property type="match status" value="3"/>
</dbReference>
<feature type="chain" id="PRO_5039276338" description="Putative host cell surface-exposed lipoprotein Ltp-like HTH region domain-containing protein" evidence="1">
    <location>
        <begin position="20"/>
        <end position="195"/>
    </location>
</feature>
<gene>
    <name evidence="3" type="ORF">DWW32_12270</name>
</gene>
<dbReference type="Proteomes" id="UP000265489">
    <property type="component" value="Unassembled WGS sequence"/>
</dbReference>
<dbReference type="Pfam" id="PF07553">
    <property type="entry name" value="Lipoprotein_Ltp"/>
    <property type="match status" value="3"/>
</dbReference>
<feature type="domain" description="Putative host cell surface-exposed lipoprotein Ltp-like HTH region" evidence="2">
    <location>
        <begin position="96"/>
        <end position="143"/>
    </location>
</feature>
<dbReference type="EMBL" id="QRYQ01000036">
    <property type="protein sequence ID" value="RGU89044.1"/>
    <property type="molecule type" value="Genomic_DNA"/>
</dbReference>
<dbReference type="RefSeq" id="WP_118325942.1">
    <property type="nucleotide sequence ID" value="NZ_DAWEIE010000075.1"/>
</dbReference>
<keyword evidence="1" id="KW-0732">Signal</keyword>
<evidence type="ECO:0000256" key="1">
    <source>
        <dbReference type="SAM" id="SignalP"/>
    </source>
</evidence>
<dbReference type="InterPro" id="IPR036388">
    <property type="entry name" value="WH-like_DNA-bd_sf"/>
</dbReference>
<evidence type="ECO:0000259" key="2">
    <source>
        <dbReference type="Pfam" id="PF07553"/>
    </source>
</evidence>
<accession>A0A395W906</accession>
<feature type="domain" description="Putative host cell surface-exposed lipoprotein Ltp-like HTH region" evidence="2">
    <location>
        <begin position="146"/>
        <end position="193"/>
    </location>
</feature>
<dbReference type="PROSITE" id="PS51257">
    <property type="entry name" value="PROKAR_LIPOPROTEIN"/>
    <property type="match status" value="1"/>
</dbReference>
<sequence length="195" mass="22190">MKKGLKVFLGAAIVLSAVACSTSNDEVKKETKEKVVETKEDTSVPKEYRNALHKAENYSKMMHMSKQRIYDQLTSEYGEKFDAEAAQYAIDNLNADYNENALKCGENYKKTMHMSKARIYDQLTSENGEKFTAEQAQYAIDNIKGDYLEAALKSAKNYQETMSMSKDAIYNQLVSEYGEKFTPEEAQYAIDNLDE</sequence>
<reference evidence="3 4" key="1">
    <citation type="submission" date="2018-08" db="EMBL/GenBank/DDBJ databases">
        <title>A genome reference for cultivated species of the human gut microbiota.</title>
        <authorList>
            <person name="Zou Y."/>
            <person name="Xue W."/>
            <person name="Luo G."/>
        </authorList>
    </citation>
    <scope>NUCLEOTIDE SEQUENCE [LARGE SCALE GENOMIC DNA]</scope>
    <source>
        <strain evidence="3 4">AF15-20</strain>
    </source>
</reference>
<organism evidence="3 4">
    <name type="scientific">Holdemanella biformis</name>
    <dbReference type="NCBI Taxonomy" id="1735"/>
    <lineage>
        <taxon>Bacteria</taxon>
        <taxon>Bacillati</taxon>
        <taxon>Bacillota</taxon>
        <taxon>Erysipelotrichia</taxon>
        <taxon>Erysipelotrichales</taxon>
        <taxon>Erysipelotrichaceae</taxon>
        <taxon>Holdemanella</taxon>
    </lineage>
</organism>
<feature type="signal peptide" evidence="1">
    <location>
        <begin position="1"/>
        <end position="19"/>
    </location>
</feature>
<protein>
    <recommendedName>
        <fullName evidence="2">Putative host cell surface-exposed lipoprotein Ltp-like HTH region domain-containing protein</fullName>
    </recommendedName>
</protein>